<feature type="domain" description="Cas1p 10 TM acyl transferase" evidence="10">
    <location>
        <begin position="592"/>
        <end position="663"/>
    </location>
</feature>
<comment type="similarity">
    <text evidence="2">Belongs to the PC-esterase family. CASD1 subfamily.</text>
</comment>
<dbReference type="Pfam" id="PF07779">
    <property type="entry name" value="Cas1_AcylT"/>
    <property type="match status" value="4"/>
</dbReference>
<feature type="transmembrane region" description="Helical" evidence="9">
    <location>
        <begin position="606"/>
        <end position="623"/>
    </location>
</feature>
<keyword evidence="4 9" id="KW-0812">Transmembrane</keyword>
<evidence type="ECO:0000313" key="13">
    <source>
        <dbReference type="WBParaSite" id="SMRG1_42070.3"/>
    </source>
</evidence>
<keyword evidence="3" id="KW-0808">Transferase</keyword>
<dbReference type="WBParaSite" id="SMRG1_42070.4">
    <property type="protein sequence ID" value="SMRG1_42070.4"/>
    <property type="gene ID" value="SMRG1_42070"/>
</dbReference>
<evidence type="ECO:0000256" key="9">
    <source>
        <dbReference type="SAM" id="Phobius"/>
    </source>
</evidence>
<protein>
    <recommendedName>
        <fullName evidence="10">Cas1p 10 TM acyl transferase domain-containing protein</fullName>
    </recommendedName>
</protein>
<organism evidence="11 14">
    <name type="scientific">Schistosoma margrebowiei</name>
    <dbReference type="NCBI Taxonomy" id="48269"/>
    <lineage>
        <taxon>Eukaryota</taxon>
        <taxon>Metazoa</taxon>
        <taxon>Spiralia</taxon>
        <taxon>Lophotrochozoa</taxon>
        <taxon>Platyhelminthes</taxon>
        <taxon>Trematoda</taxon>
        <taxon>Digenea</taxon>
        <taxon>Strigeidida</taxon>
        <taxon>Schistosomatoidea</taxon>
        <taxon>Schistosomatidae</taxon>
        <taxon>Schistosoma</taxon>
    </lineage>
</organism>
<evidence type="ECO:0000256" key="4">
    <source>
        <dbReference type="ARBA" id="ARBA00022692"/>
    </source>
</evidence>
<evidence type="ECO:0000259" key="10">
    <source>
        <dbReference type="Pfam" id="PF07779"/>
    </source>
</evidence>
<dbReference type="InterPro" id="IPR012419">
    <property type="entry name" value="Cas1_AcylTrans_dom"/>
</dbReference>
<dbReference type="Proteomes" id="UP000050790">
    <property type="component" value="Unassembled WGS sequence"/>
</dbReference>
<evidence type="ECO:0000313" key="12">
    <source>
        <dbReference type="WBParaSite" id="SMRG1_42070.1"/>
    </source>
</evidence>
<feature type="transmembrane region" description="Helical" evidence="9">
    <location>
        <begin position="21"/>
        <end position="39"/>
    </location>
</feature>
<dbReference type="WBParaSite" id="SMRG1_42070.1">
    <property type="protein sequence ID" value="SMRG1_42070.1"/>
    <property type="gene ID" value="SMRG1_42070"/>
</dbReference>
<reference evidence="12 13" key="1">
    <citation type="submission" date="2023-11" db="UniProtKB">
        <authorList>
            <consortium name="WormBaseParasite"/>
        </authorList>
    </citation>
    <scope>IDENTIFICATION</scope>
</reference>
<evidence type="ECO:0000256" key="8">
    <source>
        <dbReference type="SAM" id="MobiDB-lite"/>
    </source>
</evidence>
<feature type="transmembrane region" description="Helical" evidence="9">
    <location>
        <begin position="1231"/>
        <end position="1250"/>
    </location>
</feature>
<feature type="transmembrane region" description="Helical" evidence="9">
    <location>
        <begin position="487"/>
        <end position="506"/>
    </location>
</feature>
<evidence type="ECO:0000256" key="7">
    <source>
        <dbReference type="ARBA" id="ARBA00023180"/>
    </source>
</evidence>
<keyword evidence="5 9" id="KW-1133">Transmembrane helix</keyword>
<feature type="domain" description="Cas1p 10 TM acyl transferase" evidence="10">
    <location>
        <begin position="1233"/>
        <end position="1365"/>
    </location>
</feature>
<proteinExistence type="inferred from homology"/>
<evidence type="ECO:0000313" key="11">
    <source>
        <dbReference type="Proteomes" id="UP000050790"/>
    </source>
</evidence>
<evidence type="ECO:0000256" key="3">
    <source>
        <dbReference type="ARBA" id="ARBA00022679"/>
    </source>
</evidence>
<keyword evidence="6 9" id="KW-0472">Membrane</keyword>
<evidence type="ECO:0000256" key="6">
    <source>
        <dbReference type="ARBA" id="ARBA00023136"/>
    </source>
</evidence>
<feature type="transmembrane region" description="Helical" evidence="9">
    <location>
        <begin position="1256"/>
        <end position="1275"/>
    </location>
</feature>
<dbReference type="GO" id="GO:0016020">
    <property type="term" value="C:membrane"/>
    <property type="evidence" value="ECO:0007669"/>
    <property type="project" value="UniProtKB-SubCell"/>
</dbReference>
<dbReference type="GO" id="GO:0005975">
    <property type="term" value="P:carbohydrate metabolic process"/>
    <property type="evidence" value="ECO:0007669"/>
    <property type="project" value="UniProtKB-ARBA"/>
</dbReference>
<feature type="domain" description="Cas1p 10 TM acyl transferase" evidence="10">
    <location>
        <begin position="356"/>
        <end position="572"/>
    </location>
</feature>
<feature type="transmembrane region" description="Helical" evidence="9">
    <location>
        <begin position="1287"/>
        <end position="1307"/>
    </location>
</feature>
<feature type="transmembrane region" description="Helical" evidence="9">
    <location>
        <begin position="630"/>
        <end position="652"/>
    </location>
</feature>
<evidence type="ECO:0000256" key="1">
    <source>
        <dbReference type="ARBA" id="ARBA00004141"/>
    </source>
</evidence>
<feature type="domain" description="Cas1p 10 TM acyl transferase" evidence="10">
    <location>
        <begin position="973"/>
        <end position="1071"/>
    </location>
</feature>
<feature type="transmembrane region" description="Helical" evidence="9">
    <location>
        <begin position="974"/>
        <end position="994"/>
    </location>
</feature>
<feature type="transmembrane region" description="Helical" evidence="9">
    <location>
        <begin position="552"/>
        <end position="571"/>
    </location>
</feature>
<feature type="region of interest" description="Disordered" evidence="8">
    <location>
        <begin position="660"/>
        <end position="689"/>
    </location>
</feature>
<evidence type="ECO:0000313" key="14">
    <source>
        <dbReference type="WBParaSite" id="SMRG1_42070.4"/>
    </source>
</evidence>
<keyword evidence="7" id="KW-0325">Glycoprotein</keyword>
<evidence type="ECO:0000256" key="2">
    <source>
        <dbReference type="ARBA" id="ARBA00010666"/>
    </source>
</evidence>
<feature type="transmembrane region" description="Helical" evidence="9">
    <location>
        <begin position="1361"/>
        <end position="1383"/>
    </location>
</feature>
<sequence>MSSSRAASAIKEVINFKNAKRTSFFLMIMISIYHGFLMTKSGGNLCKSLLSDGRSGPGGEFRPYSCMIHTYSSRDSHKCFKRLAPWGDVVRLYFVGDSRLKKLFNAFVYHINDEVVGENTTSEASISNNFQYVAGEVDLRFFYHDEITDDTLELVKSWIGSTNLSNVTESNVRNKNNDISTPTHLIISMGTKTIQHYNRSEDGLLEYMNGVKRLTSVLEELKFARCVWMLQDPVAESLLSKELKIITNDLIDKYNEFASTAMKSVSGVEIWSSNRLIALKVGFPAINWNCRQLQMLSTSNSDKIASATSILDYKEGTAKNNVCLEMPTLSDGYHVSDKAMKENVQILLNLYCNNQMKFSDGTCCRGSEPITPVQEKCFIFYAICVLSTLLCFMYNQFISRGKPCTQVINFRRIFLFFRKTAEAQPYVPVESEPDGDNENNNDNTDTTSSLFVEFYELTSALSKFGAIMMYFFICDRTILFMKANKRYTNLSFFLPIIYCFVLGLFFSGPTKRSQVNHLDITREWKGWMQLYLLIYHFTDSYRVTPIFMSARLVVSSYLFLSGYGHFCYFWRKPVPQINWLKLLNYRRCSREFCSAWKALWQILHRYLIVIYRFNFFVFGLCLVMNRGYLAYYFIPLVSFWFTVTMIVCVIFPRVSGQKVSENQNNRDNIDCNDNNSNHNITSNHNNNNALSTHTNNVTNITATPIPSTTASTSIPSNATATSIATTNNSYNYNRNRYFNHQYFTTNYEEYPPDHQYIESDDEIYFHQSPRRSSLNMNKSFLLPTSSPSSLLSSTDTVIGEISDYIPCHSSSSRKLTAPINYNLHKGHYKALSLGTGFDLCQNYSLTNTDTNSSIPCNPQFRHYQANQKLVGHRLHRSVVKSRGRLGPPLTEDLIRKFQCIVLPLKKKISPTASSTLSATTTITTNKKRTMIMNQKLKQPLDSTTNTTIITTSTTNKCRRYFKSICFIHCSRIRLTYVLMIIKFIGLICFIESLYRSRGFFHWLFFSGPQKYIFQYHREYTQSAQKDVTNNDEKIWFFRWSIDRYSAVYGMIFAFLCESLRQIGVLEDTVDDNSGDNYAVADYLQDIKQSDEIRYTRLPLSSKIYDLTTTVATNNNDNHGGNVNNHKINSDDMDTDYHKRLQKTNHKTFHCQNDYNDESYEYLNHSTSYEIKQYDNIFNSTVQYSNHLQKPVNSTSNLSSSSSSSTLLSHLNEHNNEISYFSMLLYKCFSPLGLTVLGIIGLMFSCIYVFACSNRETCLHIHAYICLIPIISYILVRNSFSSLRRIYSIFFAWIGDMSLELFIAQYHIWLSADAYGILVLLPGFPLINLTLTSFIFICICHEVHILTRRLQNYIIPNSPLKLVRNILIFTLVFHLITNSTLQMIQWDFS</sequence>
<dbReference type="PANTHER" id="PTHR13533">
    <property type="entry name" value="N-ACETYLNEURAMINATE 9-O-ACETYLTRANSFERASE"/>
    <property type="match status" value="1"/>
</dbReference>
<evidence type="ECO:0000256" key="5">
    <source>
        <dbReference type="ARBA" id="ARBA00022989"/>
    </source>
</evidence>
<feature type="compositionally biased region" description="Low complexity" evidence="8">
    <location>
        <begin position="662"/>
        <end position="689"/>
    </location>
</feature>
<dbReference type="PANTHER" id="PTHR13533:SF1">
    <property type="entry name" value="N-ACETYLNEURAMINATE 9-O-ACETYLTRANSFERASE"/>
    <property type="match status" value="1"/>
</dbReference>
<dbReference type="WBParaSite" id="SMRG1_42070.3">
    <property type="protein sequence ID" value="SMRG1_42070.3"/>
    <property type="gene ID" value="SMRG1_42070"/>
</dbReference>
<feature type="transmembrane region" description="Helical" evidence="9">
    <location>
        <begin position="1313"/>
        <end position="1340"/>
    </location>
</feature>
<name>A0AA84ZQ95_9TREM</name>
<accession>A0AA84ZQ95</accession>
<dbReference type="GO" id="GO:0016740">
    <property type="term" value="F:transferase activity"/>
    <property type="evidence" value="ECO:0007669"/>
    <property type="project" value="UniProtKB-KW"/>
</dbReference>
<dbReference type="GO" id="GO:0005794">
    <property type="term" value="C:Golgi apparatus"/>
    <property type="evidence" value="ECO:0007669"/>
    <property type="project" value="UniProtKB-ARBA"/>
</dbReference>
<comment type="subcellular location">
    <subcellularLocation>
        <location evidence="1">Membrane</location>
        <topology evidence="1">Multi-pass membrane protein</topology>
    </subcellularLocation>
</comment>